<dbReference type="PROSITE" id="PS51257">
    <property type="entry name" value="PROKAR_LIPOPROTEIN"/>
    <property type="match status" value="1"/>
</dbReference>
<dbReference type="STRING" id="1388748.GCA_000463155_03058"/>
<sequence>MNKLLAGCILSIAACGYVIWQYMTPVEIMEAHGAICSETGSCHSDILLVRYFPYLKNRQIAWWEANKGKIQAKYGIPSKDENGYYNVTIMAFGNGFRTEPNESLLLSTDEVYCFDEMVTEMRCINRDILFTVNKTPNGGLRYQSY</sequence>
<dbReference type="InterPro" id="IPR010351">
    <property type="entry name" value="DUF943"/>
</dbReference>
<organism evidence="1 2">
    <name type="scientific">Siccibacter turicensis</name>
    <dbReference type="NCBI Taxonomy" id="357233"/>
    <lineage>
        <taxon>Bacteria</taxon>
        <taxon>Pseudomonadati</taxon>
        <taxon>Pseudomonadota</taxon>
        <taxon>Gammaproteobacteria</taxon>
        <taxon>Enterobacterales</taxon>
        <taxon>Enterobacteriaceae</taxon>
        <taxon>Siccibacter</taxon>
    </lineage>
</organism>
<gene>
    <name evidence="1" type="ORF">C7G83_04505</name>
</gene>
<evidence type="ECO:0000313" key="1">
    <source>
        <dbReference type="EMBL" id="PSN08626.1"/>
    </source>
</evidence>
<proteinExistence type="predicted"/>
<accession>A0A2P8VM59</accession>
<dbReference type="OrthoDB" id="5873202at2"/>
<name>A0A2P8VM59_9ENTR</name>
<dbReference type="Pfam" id="PF06092">
    <property type="entry name" value="DUF943"/>
    <property type="match status" value="1"/>
</dbReference>
<protein>
    <recommendedName>
        <fullName evidence="3">DUF943 domain-containing protein</fullName>
    </recommendedName>
</protein>
<evidence type="ECO:0000313" key="2">
    <source>
        <dbReference type="Proteomes" id="UP000240212"/>
    </source>
</evidence>
<reference evidence="1 2" key="1">
    <citation type="submission" date="2018-03" db="EMBL/GenBank/DDBJ databases">
        <title>Draft genome sequence of the first documented clinical Siccibacter turicensis isolate in Austria.</title>
        <authorList>
            <person name="Lepuschitz S."/>
            <person name="Pekard-Amenitsch S."/>
            <person name="Haunold R."/>
            <person name="Schill S."/>
            <person name="Mach R."/>
            <person name="Allerberger F."/>
            <person name="Ruppitsch W."/>
            <person name="Forsythe S.J."/>
        </authorList>
    </citation>
    <scope>NUCLEOTIDE SEQUENCE [LARGE SCALE GENOMIC DNA]</scope>
    <source>
        <strain evidence="1 2">6100069499-17</strain>
    </source>
</reference>
<dbReference type="AlphaFoldDB" id="A0A2P8VM59"/>
<dbReference type="RefSeq" id="WP_106876393.1">
    <property type="nucleotide sequence ID" value="NZ_JAXCWX010000001.1"/>
</dbReference>
<comment type="caution">
    <text evidence="1">The sequence shown here is derived from an EMBL/GenBank/DDBJ whole genome shotgun (WGS) entry which is preliminary data.</text>
</comment>
<dbReference type="EMBL" id="PYEP01000002">
    <property type="protein sequence ID" value="PSN08626.1"/>
    <property type="molecule type" value="Genomic_DNA"/>
</dbReference>
<dbReference type="Proteomes" id="UP000240212">
    <property type="component" value="Unassembled WGS sequence"/>
</dbReference>
<keyword evidence="2" id="KW-1185">Reference proteome</keyword>
<evidence type="ECO:0008006" key="3">
    <source>
        <dbReference type="Google" id="ProtNLM"/>
    </source>
</evidence>